<dbReference type="RefSeq" id="WP_265282870.1">
    <property type="nucleotide sequence ID" value="NZ_QZCW01000003.1"/>
</dbReference>
<comment type="similarity">
    <text evidence="1">Belongs to the UPF0065 (bug) family.</text>
</comment>
<dbReference type="PANTHER" id="PTHR42928">
    <property type="entry name" value="TRICARBOXYLATE-BINDING PROTEIN"/>
    <property type="match status" value="1"/>
</dbReference>
<dbReference type="CDD" id="cd07012">
    <property type="entry name" value="PBP2_Bug_TTT"/>
    <property type="match status" value="1"/>
</dbReference>
<feature type="signal peptide" evidence="2">
    <location>
        <begin position="1"/>
        <end position="29"/>
    </location>
</feature>
<sequence length="331" mass="35109">MPHPSSSRRHLLQAAALTTLAPLRTLVCAADPWPAQPIKLVVPFPAGGNTDLIARILVKTMADELGQAIVIDNRSGAGGNIGVESVAKTAPDGYTLAYSTLSTYALNVGLYHKLAYDPVQDLAPVALTVQVPLVLVVPAGSGIRTLTELLKQLKSQPGKFSYGSAGNGTSGHIACHRFVRMADVDVQHVPYKGSAPAMTDLMAGNVHFSIDAPSVVAPLVRARRLNAIAVAVSGRIQALPQVPTFDEAGLPGLRAYTWNAVWAPAGTPQAILDRLNAAVNKALSTPANTRQIEAAGVVPYPAMNRSQVQEFMKKEYDAWVPLVRSMRMSLG</sequence>
<feature type="chain" id="PRO_5046232376" evidence="2">
    <location>
        <begin position="30"/>
        <end position="331"/>
    </location>
</feature>
<dbReference type="SUPFAM" id="SSF53850">
    <property type="entry name" value="Periplasmic binding protein-like II"/>
    <property type="match status" value="1"/>
</dbReference>
<dbReference type="PROSITE" id="PS51318">
    <property type="entry name" value="TAT"/>
    <property type="match status" value="1"/>
</dbReference>
<dbReference type="EMBL" id="QZCW01000003">
    <property type="protein sequence ID" value="MCW5322711.1"/>
    <property type="molecule type" value="Genomic_DNA"/>
</dbReference>
<gene>
    <name evidence="3" type="ORF">D5039_16620</name>
</gene>
<comment type="caution">
    <text evidence="3">The sequence shown here is derived from an EMBL/GenBank/DDBJ whole genome shotgun (WGS) entry which is preliminary data.</text>
</comment>
<accession>A0ABT3KWJ9</accession>
<dbReference type="Gene3D" id="3.40.190.10">
    <property type="entry name" value="Periplasmic binding protein-like II"/>
    <property type="match status" value="1"/>
</dbReference>
<organism evidence="3 4">
    <name type="scientific">Verminephrobacter aporrectodeae subsp. tuberculatae</name>
    <dbReference type="NCBI Taxonomy" id="1110392"/>
    <lineage>
        <taxon>Bacteria</taxon>
        <taxon>Pseudomonadati</taxon>
        <taxon>Pseudomonadota</taxon>
        <taxon>Betaproteobacteria</taxon>
        <taxon>Burkholderiales</taxon>
        <taxon>Comamonadaceae</taxon>
        <taxon>Verminephrobacter</taxon>
    </lineage>
</organism>
<keyword evidence="4" id="KW-1185">Reference proteome</keyword>
<dbReference type="InterPro" id="IPR005064">
    <property type="entry name" value="BUG"/>
</dbReference>
<dbReference type="InterPro" id="IPR042100">
    <property type="entry name" value="Bug_dom1"/>
</dbReference>
<dbReference type="PIRSF" id="PIRSF017082">
    <property type="entry name" value="YflP"/>
    <property type="match status" value="1"/>
</dbReference>
<keyword evidence="2" id="KW-0732">Signal</keyword>
<reference evidence="4" key="1">
    <citation type="submission" date="2023-07" db="EMBL/GenBank/DDBJ databases">
        <title>Verminephrobacter genomes.</title>
        <authorList>
            <person name="Lund M.B."/>
        </authorList>
    </citation>
    <scope>NUCLEOTIDE SEQUENCE [LARGE SCALE GENOMIC DNA]</scope>
    <source>
        <strain evidence="4">AtM5-05</strain>
    </source>
</reference>
<protein>
    <submittedName>
        <fullName evidence="3">Tripartite tricarboxylate transporter substrate binding protein</fullName>
    </submittedName>
</protein>
<evidence type="ECO:0000256" key="1">
    <source>
        <dbReference type="ARBA" id="ARBA00006987"/>
    </source>
</evidence>
<dbReference type="Gene3D" id="3.40.190.150">
    <property type="entry name" value="Bordetella uptake gene, domain 1"/>
    <property type="match status" value="1"/>
</dbReference>
<name>A0ABT3KWJ9_9BURK</name>
<evidence type="ECO:0000313" key="4">
    <source>
        <dbReference type="Proteomes" id="UP001208935"/>
    </source>
</evidence>
<proteinExistence type="inferred from homology"/>
<evidence type="ECO:0000256" key="2">
    <source>
        <dbReference type="SAM" id="SignalP"/>
    </source>
</evidence>
<dbReference type="Proteomes" id="UP001208935">
    <property type="component" value="Unassembled WGS sequence"/>
</dbReference>
<dbReference type="Pfam" id="PF03401">
    <property type="entry name" value="TctC"/>
    <property type="match status" value="1"/>
</dbReference>
<dbReference type="PANTHER" id="PTHR42928:SF5">
    <property type="entry name" value="BLR1237 PROTEIN"/>
    <property type="match status" value="1"/>
</dbReference>
<evidence type="ECO:0000313" key="3">
    <source>
        <dbReference type="EMBL" id="MCW5322711.1"/>
    </source>
</evidence>
<dbReference type="InterPro" id="IPR006311">
    <property type="entry name" value="TAT_signal"/>
</dbReference>